<dbReference type="PANTHER" id="PTHR12697:SF38">
    <property type="entry name" value="PBS LYASE HEAT DOMAIN PROTEIN REPEAT-CONTAINING PROTEIN"/>
    <property type="match status" value="1"/>
</dbReference>
<dbReference type="GO" id="GO:0016491">
    <property type="term" value="F:oxidoreductase activity"/>
    <property type="evidence" value="ECO:0007669"/>
    <property type="project" value="TreeGrafter"/>
</dbReference>
<dbReference type="InterPro" id="IPR011989">
    <property type="entry name" value="ARM-like"/>
</dbReference>
<dbReference type="SMART" id="SM00567">
    <property type="entry name" value="EZ_HEAT"/>
    <property type="match status" value="9"/>
</dbReference>
<reference evidence="2 3" key="1">
    <citation type="submission" date="2018-06" db="EMBL/GenBank/DDBJ databases">
        <title>Halonotius sp. F13-13 a new haloarchaeeon isolated from a solar saltern from Isla Cristina, Huelva, Spain.</title>
        <authorList>
            <person name="Duran-Viseras A."/>
            <person name="Sanchez-Porro C."/>
            <person name="Ventosa A."/>
        </authorList>
    </citation>
    <scope>NUCLEOTIDE SEQUENCE [LARGE SCALE GENOMIC DNA]</scope>
    <source>
        <strain evidence="2 3">F13-13</strain>
    </source>
</reference>
<keyword evidence="1" id="KW-0677">Repeat</keyword>
<dbReference type="Pfam" id="PF13646">
    <property type="entry name" value="HEAT_2"/>
    <property type="match status" value="3"/>
</dbReference>
<gene>
    <name evidence="2" type="ORF">DM826_11920</name>
</gene>
<protein>
    <submittedName>
        <fullName evidence="2">HEAT repeat domain-containing protein</fullName>
    </submittedName>
</protein>
<accession>A0A3A6PS69</accession>
<dbReference type="Proteomes" id="UP000276588">
    <property type="component" value="Unassembled WGS sequence"/>
</dbReference>
<dbReference type="AlphaFoldDB" id="A0A3A6PS69"/>
<dbReference type="Gene3D" id="1.25.10.10">
    <property type="entry name" value="Leucine-rich Repeat Variant"/>
    <property type="match status" value="4"/>
</dbReference>
<dbReference type="Pfam" id="PF02985">
    <property type="entry name" value="HEAT"/>
    <property type="match status" value="1"/>
</dbReference>
<organism evidence="2 3">
    <name type="scientific">Halonotius aquaticus</name>
    <dbReference type="NCBI Taxonomy" id="2216978"/>
    <lineage>
        <taxon>Archaea</taxon>
        <taxon>Methanobacteriati</taxon>
        <taxon>Methanobacteriota</taxon>
        <taxon>Stenosarchaea group</taxon>
        <taxon>Halobacteria</taxon>
        <taxon>Halobacteriales</taxon>
        <taxon>Haloferacaceae</taxon>
        <taxon>Halonotius</taxon>
    </lineage>
</organism>
<evidence type="ECO:0000313" key="2">
    <source>
        <dbReference type="EMBL" id="RJX42340.1"/>
    </source>
</evidence>
<sequence length="402" mass="42940">MSLYDLARSGDVDGLEEMLLESDSPAVRKRACELLGEIATKEDMDAIETLVSVAVTDESSAVKAAAVDGLDEIGAEAVEQLLVEITGEKIDEGADWAVAKRFAKALSSNIPELRMAAASALGKLGDESGINSLKSALSDEDPRVRQRVCMALGEINHPSAVPALIDRLSDPNGQVRHEAAIALSAIGTDQALGALKNMMDADNTAIRRIAASALGEAGTADVVEPLAAALNDPDEGVRSAAIYSIIELLSNVDTQKSHSIRERIVTELQDADDATVEPIVEILEESSQQRQRRNAAWFLGRVVDEPNRKTVDVLVDALESDDTQTAQFAATSLAEMGGELVEDELLELVESDAPDDARAQGVFILGKVGGERSRDVVENLTEDDSKQVRKRAFSAISKLKGR</sequence>
<dbReference type="OrthoDB" id="142930at2157"/>
<dbReference type="EMBL" id="QKNY01000018">
    <property type="protein sequence ID" value="RJX42340.1"/>
    <property type="molecule type" value="Genomic_DNA"/>
</dbReference>
<dbReference type="InterPro" id="IPR004155">
    <property type="entry name" value="PBS_lyase_HEAT"/>
</dbReference>
<dbReference type="SUPFAM" id="SSF48371">
    <property type="entry name" value="ARM repeat"/>
    <property type="match status" value="1"/>
</dbReference>
<dbReference type="PANTHER" id="PTHR12697">
    <property type="entry name" value="PBS LYASE HEAT-LIKE PROTEIN"/>
    <property type="match status" value="1"/>
</dbReference>
<evidence type="ECO:0000256" key="1">
    <source>
        <dbReference type="ARBA" id="ARBA00022737"/>
    </source>
</evidence>
<dbReference type="InterPro" id="IPR016024">
    <property type="entry name" value="ARM-type_fold"/>
</dbReference>
<comment type="caution">
    <text evidence="2">The sequence shown here is derived from an EMBL/GenBank/DDBJ whole genome shotgun (WGS) entry which is preliminary data.</text>
</comment>
<dbReference type="InterPro" id="IPR000357">
    <property type="entry name" value="HEAT"/>
</dbReference>
<evidence type="ECO:0000313" key="3">
    <source>
        <dbReference type="Proteomes" id="UP000276588"/>
    </source>
</evidence>
<keyword evidence="3" id="KW-1185">Reference proteome</keyword>
<dbReference type="RefSeq" id="WP_120103649.1">
    <property type="nucleotide sequence ID" value="NZ_QKNY01000018.1"/>
</dbReference>
<proteinExistence type="predicted"/>
<name>A0A3A6PS69_9EURY</name>